<organism evidence="2 3">
    <name type="scientific">Burkholderia semiarida</name>
    <dbReference type="NCBI Taxonomy" id="2843303"/>
    <lineage>
        <taxon>Bacteria</taxon>
        <taxon>Pseudomonadati</taxon>
        <taxon>Pseudomonadota</taxon>
        <taxon>Betaproteobacteria</taxon>
        <taxon>Burkholderiales</taxon>
        <taxon>Burkholderiaceae</taxon>
        <taxon>Burkholderia</taxon>
        <taxon>Burkholderia cepacia complex</taxon>
    </lineage>
</organism>
<proteinExistence type="predicted"/>
<protein>
    <submittedName>
        <fullName evidence="2">Uncharacterized protein</fullName>
    </submittedName>
</protein>
<dbReference type="RefSeq" id="WP_395130374.1">
    <property type="nucleotide sequence ID" value="NZ_JBIMPM010000032.1"/>
</dbReference>
<name>A0ABW7L825_9BURK</name>
<dbReference type="Proteomes" id="UP001609186">
    <property type="component" value="Unassembled WGS sequence"/>
</dbReference>
<reference evidence="2 3" key="1">
    <citation type="submission" date="2024-10" db="EMBL/GenBank/DDBJ databases">
        <title>Burkholderia semiarida in Mexico.</title>
        <authorList>
            <person name="Estrada P."/>
        </authorList>
    </citation>
    <scope>NUCLEOTIDE SEQUENCE [LARGE SCALE GENOMIC DNA]</scope>
    <source>
        <strain evidence="2 3">CLM7-1</strain>
    </source>
</reference>
<gene>
    <name evidence="2" type="ORF">ACGTRS_23575</name>
</gene>
<dbReference type="EMBL" id="JBIMPM010000032">
    <property type="protein sequence ID" value="MFH5254217.1"/>
    <property type="molecule type" value="Genomic_DNA"/>
</dbReference>
<comment type="caution">
    <text evidence="2">The sequence shown here is derived from an EMBL/GenBank/DDBJ whole genome shotgun (WGS) entry which is preliminary data.</text>
</comment>
<keyword evidence="3" id="KW-1185">Reference proteome</keyword>
<evidence type="ECO:0000313" key="2">
    <source>
        <dbReference type="EMBL" id="MFH5254217.1"/>
    </source>
</evidence>
<accession>A0ABW7L825</accession>
<evidence type="ECO:0000313" key="3">
    <source>
        <dbReference type="Proteomes" id="UP001609186"/>
    </source>
</evidence>
<sequence>MTLAIISRAEPRTAPQPIKKTRTHKPRPAFTQAQRAAAVASLAAAEKPETLRRRTRRVEIIPQTGAPQGALAEVFIKREAHGRRLRFRDDHVEVPLANSEQFVRVATLDWHWLHHVKGISRRKWTRGEHGEIRAPLDTTRCIANHYYGYDYDVGALLLGLKQGDCYEMDYPCSLMPDTIRQVPRTRGRKKARKTQTGLAEA</sequence>
<evidence type="ECO:0000256" key="1">
    <source>
        <dbReference type="SAM" id="MobiDB-lite"/>
    </source>
</evidence>
<feature type="region of interest" description="Disordered" evidence="1">
    <location>
        <begin position="1"/>
        <end position="28"/>
    </location>
</feature>